<dbReference type="KEGG" id="dmm:dnm_087850"/>
<dbReference type="EMBL" id="CP061800">
    <property type="protein sequence ID" value="QTA92697.1"/>
    <property type="molecule type" value="Genomic_DNA"/>
</dbReference>
<reference evidence="1" key="1">
    <citation type="journal article" date="2021" name="Microb. Physiol.">
        <title>Proteogenomic Insights into the Physiology of Marine, Sulfate-Reducing, Filamentous Desulfonema limicola and Desulfonema magnum.</title>
        <authorList>
            <person name="Schnaars V."/>
            <person name="Wohlbrand L."/>
            <person name="Scheve S."/>
            <person name="Hinrichs C."/>
            <person name="Reinhardt R."/>
            <person name="Rabus R."/>
        </authorList>
    </citation>
    <scope>NUCLEOTIDE SEQUENCE</scope>
    <source>
        <strain evidence="1">4be13</strain>
    </source>
</reference>
<sequence>MPNYLNSRMINLISCQTLLKRLNIELEKRINCRYQVNIPE</sequence>
<evidence type="ECO:0000313" key="2">
    <source>
        <dbReference type="Proteomes" id="UP000663722"/>
    </source>
</evidence>
<organism evidence="1 2">
    <name type="scientific">Desulfonema magnum</name>
    <dbReference type="NCBI Taxonomy" id="45655"/>
    <lineage>
        <taxon>Bacteria</taxon>
        <taxon>Pseudomonadati</taxon>
        <taxon>Thermodesulfobacteriota</taxon>
        <taxon>Desulfobacteria</taxon>
        <taxon>Desulfobacterales</taxon>
        <taxon>Desulfococcaceae</taxon>
        <taxon>Desulfonema</taxon>
    </lineage>
</organism>
<dbReference type="AlphaFoldDB" id="A0A975GT73"/>
<protein>
    <submittedName>
        <fullName evidence="1">Uncharacterized protein</fullName>
    </submittedName>
</protein>
<dbReference type="Proteomes" id="UP000663722">
    <property type="component" value="Chromosome"/>
</dbReference>
<keyword evidence="2" id="KW-1185">Reference proteome</keyword>
<proteinExistence type="predicted"/>
<evidence type="ECO:0000313" key="1">
    <source>
        <dbReference type="EMBL" id="QTA92697.1"/>
    </source>
</evidence>
<name>A0A975GT73_9BACT</name>
<gene>
    <name evidence="1" type="ORF">dnm_087850</name>
</gene>
<accession>A0A975GT73</accession>